<evidence type="ECO:0000313" key="3">
    <source>
        <dbReference type="Proteomes" id="UP001152523"/>
    </source>
</evidence>
<gene>
    <name evidence="2" type="ORF">CEPIT_LOCUS38729</name>
</gene>
<dbReference type="Proteomes" id="UP001152523">
    <property type="component" value="Unassembled WGS sequence"/>
</dbReference>
<name>A0AAV0G0W4_9ASTE</name>
<reference evidence="2" key="1">
    <citation type="submission" date="2022-07" db="EMBL/GenBank/DDBJ databases">
        <authorList>
            <person name="Macas J."/>
            <person name="Novak P."/>
            <person name="Neumann P."/>
        </authorList>
    </citation>
    <scope>NUCLEOTIDE SEQUENCE</scope>
</reference>
<accession>A0AAV0G0W4</accession>
<dbReference type="EMBL" id="CAMAPF010001027">
    <property type="protein sequence ID" value="CAH9140924.1"/>
    <property type="molecule type" value="Genomic_DNA"/>
</dbReference>
<dbReference type="AlphaFoldDB" id="A0AAV0G0W4"/>
<protein>
    <submittedName>
        <fullName evidence="2">Uncharacterized protein</fullName>
    </submittedName>
</protein>
<comment type="caution">
    <text evidence="2">The sequence shown here is derived from an EMBL/GenBank/DDBJ whole genome shotgun (WGS) entry which is preliminary data.</text>
</comment>
<evidence type="ECO:0000256" key="1">
    <source>
        <dbReference type="SAM" id="Phobius"/>
    </source>
</evidence>
<keyword evidence="1" id="KW-0472">Membrane</keyword>
<keyword evidence="3" id="KW-1185">Reference proteome</keyword>
<proteinExistence type="predicted"/>
<organism evidence="2 3">
    <name type="scientific">Cuscuta epithymum</name>
    <dbReference type="NCBI Taxonomy" id="186058"/>
    <lineage>
        <taxon>Eukaryota</taxon>
        <taxon>Viridiplantae</taxon>
        <taxon>Streptophyta</taxon>
        <taxon>Embryophyta</taxon>
        <taxon>Tracheophyta</taxon>
        <taxon>Spermatophyta</taxon>
        <taxon>Magnoliopsida</taxon>
        <taxon>eudicotyledons</taxon>
        <taxon>Gunneridae</taxon>
        <taxon>Pentapetalae</taxon>
        <taxon>asterids</taxon>
        <taxon>lamiids</taxon>
        <taxon>Solanales</taxon>
        <taxon>Convolvulaceae</taxon>
        <taxon>Cuscuteae</taxon>
        <taxon>Cuscuta</taxon>
        <taxon>Cuscuta subgen. Cuscuta</taxon>
    </lineage>
</organism>
<sequence length="107" mass="12127">MQQSTSPSLEVDGGSVLSVEARWSQKVLYEDGYHEGPQKRLSDGYRASGALVQWLQRRGSSDSGKFLGSCRLVHFLCLPGLLFIKSFISYFSYVWNLGHMQFVKHHT</sequence>
<feature type="transmembrane region" description="Helical" evidence="1">
    <location>
        <begin position="72"/>
        <end position="95"/>
    </location>
</feature>
<keyword evidence="1" id="KW-0812">Transmembrane</keyword>
<keyword evidence="1" id="KW-1133">Transmembrane helix</keyword>
<evidence type="ECO:0000313" key="2">
    <source>
        <dbReference type="EMBL" id="CAH9140924.1"/>
    </source>
</evidence>